<dbReference type="Proteomes" id="UP001519288">
    <property type="component" value="Unassembled WGS sequence"/>
</dbReference>
<name>A0ABS4JGE2_9BACL</name>
<keyword evidence="2" id="KW-1185">Reference proteome</keyword>
<sequence>MVYHYPTMIPPSNIEYSEMNKKQAQEHFDWFMKEIPTRIKILFGAIEASGIRNIERFDMTPQSLNLLWTWLKERIRTVPTSQEEMNALKKNIAKFDI</sequence>
<reference evidence="1 2" key="1">
    <citation type="submission" date="2021-03" db="EMBL/GenBank/DDBJ databases">
        <title>Genomic Encyclopedia of Type Strains, Phase IV (KMG-IV): sequencing the most valuable type-strain genomes for metagenomic binning, comparative biology and taxonomic classification.</title>
        <authorList>
            <person name="Goeker M."/>
        </authorList>
    </citation>
    <scope>NUCLEOTIDE SEQUENCE [LARGE SCALE GENOMIC DNA]</scope>
    <source>
        <strain evidence="1 2">DSM 26806</strain>
    </source>
</reference>
<protein>
    <submittedName>
        <fullName evidence="1">Uncharacterized protein</fullName>
    </submittedName>
</protein>
<accession>A0ABS4JGE2</accession>
<evidence type="ECO:0000313" key="2">
    <source>
        <dbReference type="Proteomes" id="UP001519288"/>
    </source>
</evidence>
<dbReference type="EMBL" id="JAGGLD010000002">
    <property type="protein sequence ID" value="MBP2000784.1"/>
    <property type="molecule type" value="Genomic_DNA"/>
</dbReference>
<organism evidence="1 2">
    <name type="scientific">Paenibacillus shirakamiensis</name>
    <dbReference type="NCBI Taxonomy" id="1265935"/>
    <lineage>
        <taxon>Bacteria</taxon>
        <taxon>Bacillati</taxon>
        <taxon>Bacillota</taxon>
        <taxon>Bacilli</taxon>
        <taxon>Bacillales</taxon>
        <taxon>Paenibacillaceae</taxon>
        <taxon>Paenibacillus</taxon>
    </lineage>
</organism>
<gene>
    <name evidence="1" type="ORF">J2Z69_001815</name>
</gene>
<proteinExistence type="predicted"/>
<evidence type="ECO:0000313" key="1">
    <source>
        <dbReference type="EMBL" id="MBP2000784.1"/>
    </source>
</evidence>
<comment type="caution">
    <text evidence="1">The sequence shown here is derived from an EMBL/GenBank/DDBJ whole genome shotgun (WGS) entry which is preliminary data.</text>
</comment>
<dbReference type="RefSeq" id="WP_209861245.1">
    <property type="nucleotide sequence ID" value="NZ_JAGGLD010000002.1"/>
</dbReference>